<name>A0ACC1B8G7_9ROSI</name>
<accession>A0ACC1B8G7</accession>
<gene>
    <name evidence="1" type="ORF">Patl1_15654</name>
</gene>
<evidence type="ECO:0000313" key="1">
    <source>
        <dbReference type="EMBL" id="KAJ0095192.1"/>
    </source>
</evidence>
<proteinExistence type="predicted"/>
<evidence type="ECO:0000313" key="2">
    <source>
        <dbReference type="Proteomes" id="UP001164250"/>
    </source>
</evidence>
<keyword evidence="2" id="KW-1185">Reference proteome</keyword>
<dbReference type="EMBL" id="CM047902">
    <property type="protein sequence ID" value="KAJ0095192.1"/>
    <property type="molecule type" value="Genomic_DNA"/>
</dbReference>
<organism evidence="1 2">
    <name type="scientific">Pistacia atlantica</name>
    <dbReference type="NCBI Taxonomy" id="434234"/>
    <lineage>
        <taxon>Eukaryota</taxon>
        <taxon>Viridiplantae</taxon>
        <taxon>Streptophyta</taxon>
        <taxon>Embryophyta</taxon>
        <taxon>Tracheophyta</taxon>
        <taxon>Spermatophyta</taxon>
        <taxon>Magnoliopsida</taxon>
        <taxon>eudicotyledons</taxon>
        <taxon>Gunneridae</taxon>
        <taxon>Pentapetalae</taxon>
        <taxon>rosids</taxon>
        <taxon>malvids</taxon>
        <taxon>Sapindales</taxon>
        <taxon>Anacardiaceae</taxon>
        <taxon>Pistacia</taxon>
    </lineage>
</organism>
<reference evidence="2" key="1">
    <citation type="journal article" date="2023" name="G3 (Bethesda)">
        <title>Genome assembly and association tests identify interacting loci associated with vigor, precocity, and sex in interspecific pistachio rootstocks.</title>
        <authorList>
            <person name="Palmer W."/>
            <person name="Jacygrad E."/>
            <person name="Sagayaradj S."/>
            <person name="Cavanaugh K."/>
            <person name="Han R."/>
            <person name="Bertier L."/>
            <person name="Beede B."/>
            <person name="Kafkas S."/>
            <person name="Golino D."/>
            <person name="Preece J."/>
            <person name="Michelmore R."/>
        </authorList>
    </citation>
    <scope>NUCLEOTIDE SEQUENCE [LARGE SCALE GENOMIC DNA]</scope>
</reference>
<comment type="caution">
    <text evidence="1">The sequence shown here is derived from an EMBL/GenBank/DDBJ whole genome shotgun (WGS) entry which is preliminary data.</text>
</comment>
<sequence>MSHFNKLILLITLLLPWLIMCNAKIIVNITNYISPFEVLTFHCRSNDDLGEKSLVYEKSWHFEFNKQLFGSTIFKCDFSFAKKKIPSLSMILVKILASNEIGISYLAIHVKVLFHVCKEIQEWGLIVVRGLLNELSEVQN</sequence>
<protein>
    <submittedName>
        <fullName evidence="1">Uncharacterized protein</fullName>
    </submittedName>
</protein>
<dbReference type="Proteomes" id="UP001164250">
    <property type="component" value="Chromosome 6"/>
</dbReference>